<dbReference type="InterPro" id="IPR015064">
    <property type="entry name" value="Sda"/>
</dbReference>
<dbReference type="Proteomes" id="UP000678228">
    <property type="component" value="Unassembled WGS sequence"/>
</dbReference>
<reference evidence="1" key="1">
    <citation type="submission" date="2021-03" db="EMBL/GenBank/DDBJ databases">
        <title>Bacillus suaedae sp. nov., isolated from Suaeda aralocaspica.</title>
        <authorList>
            <person name="Lei R.F.R."/>
        </authorList>
    </citation>
    <scope>NUCLEOTIDE SEQUENCE</scope>
    <source>
        <strain evidence="1">YZJH907-2</strain>
    </source>
</reference>
<name>A0A940WQD2_9BACI</name>
<dbReference type="SUPFAM" id="SSF100985">
    <property type="entry name" value="Sporulation inhibitor Sda"/>
    <property type="match status" value="1"/>
</dbReference>
<keyword evidence="2" id="KW-1185">Reference proteome</keyword>
<dbReference type="RefSeq" id="WP_210596062.1">
    <property type="nucleotide sequence ID" value="NZ_JAGKSQ010000002.1"/>
</dbReference>
<evidence type="ECO:0000313" key="2">
    <source>
        <dbReference type="Proteomes" id="UP000678228"/>
    </source>
</evidence>
<sequence>MENHSKSTFWEISNDDLLGIYEKAICVEEISPHFIDLLVDELERRKIAIQVSKSSMP</sequence>
<organism evidence="1 2">
    <name type="scientific">Halalkalibacter suaedae</name>
    <dbReference type="NCBI Taxonomy" id="2822140"/>
    <lineage>
        <taxon>Bacteria</taxon>
        <taxon>Bacillati</taxon>
        <taxon>Bacillota</taxon>
        <taxon>Bacilli</taxon>
        <taxon>Bacillales</taxon>
        <taxon>Bacillaceae</taxon>
        <taxon>Halalkalibacter</taxon>
    </lineage>
</organism>
<dbReference type="InterPro" id="IPR036916">
    <property type="entry name" value="Sda_sf"/>
</dbReference>
<dbReference type="Pfam" id="PF08970">
    <property type="entry name" value="Sda"/>
    <property type="match status" value="1"/>
</dbReference>
<dbReference type="AlphaFoldDB" id="A0A940WQD2"/>
<proteinExistence type="predicted"/>
<dbReference type="Gene3D" id="1.10.287.1100">
    <property type="entry name" value="Sporulation inhibitor A"/>
    <property type="match status" value="1"/>
</dbReference>
<dbReference type="EMBL" id="JAGKSQ010000002">
    <property type="protein sequence ID" value="MBP3950416.1"/>
    <property type="molecule type" value="Genomic_DNA"/>
</dbReference>
<accession>A0A940WQD2</accession>
<comment type="caution">
    <text evidence="1">The sequence shown here is derived from an EMBL/GenBank/DDBJ whole genome shotgun (WGS) entry which is preliminary data.</text>
</comment>
<protein>
    <submittedName>
        <fullName evidence="1">Sporulation histidine kinase inhibitor Sda</fullName>
    </submittedName>
</protein>
<evidence type="ECO:0000313" key="1">
    <source>
        <dbReference type="EMBL" id="MBP3950416.1"/>
    </source>
</evidence>
<gene>
    <name evidence="1" type="primary">sda</name>
    <name evidence="1" type="ORF">J7W16_04670</name>
</gene>